<accession>A0A7L6N132</accession>
<protein>
    <submittedName>
        <fullName evidence="2">Class I SAM-dependent methyltransferase</fullName>
    </submittedName>
</protein>
<reference evidence="2 3" key="1">
    <citation type="submission" date="2020-04" db="EMBL/GenBank/DDBJ databases">
        <authorList>
            <person name="Zheng R.K."/>
            <person name="Sun C.M."/>
        </authorList>
    </citation>
    <scope>NUCLEOTIDE SEQUENCE [LARGE SCALE GENOMIC DNA]</scope>
    <source>
        <strain evidence="3">zrk29</strain>
    </source>
</reference>
<dbReference type="KEGG" id="tbk:HF295_02950"/>
<keyword evidence="3" id="KW-1185">Reference proteome</keyword>
<dbReference type="Proteomes" id="UP000512167">
    <property type="component" value="Chromosome"/>
</dbReference>
<dbReference type="PANTHER" id="PTHR43861">
    <property type="entry name" value="TRANS-ACONITATE 2-METHYLTRANSFERASE-RELATED"/>
    <property type="match status" value="1"/>
</dbReference>
<evidence type="ECO:0000313" key="2">
    <source>
        <dbReference type="EMBL" id="QLY39873.1"/>
    </source>
</evidence>
<dbReference type="RefSeq" id="WP_312032362.1">
    <property type="nucleotide sequence ID" value="NZ_CP051151.1"/>
</dbReference>
<dbReference type="SUPFAM" id="SSF53335">
    <property type="entry name" value="S-adenosyl-L-methionine-dependent methyltransferases"/>
    <property type="match status" value="1"/>
</dbReference>
<evidence type="ECO:0000259" key="1">
    <source>
        <dbReference type="Pfam" id="PF13847"/>
    </source>
</evidence>
<dbReference type="PANTHER" id="PTHR43861:SF1">
    <property type="entry name" value="TRANS-ACONITATE 2-METHYLTRANSFERASE"/>
    <property type="match status" value="1"/>
</dbReference>
<dbReference type="AlphaFoldDB" id="A0A7L6N132"/>
<dbReference type="InterPro" id="IPR029063">
    <property type="entry name" value="SAM-dependent_MTases_sf"/>
</dbReference>
<dbReference type="InterPro" id="IPR025714">
    <property type="entry name" value="Methyltranfer_dom"/>
</dbReference>
<dbReference type="Pfam" id="PF13847">
    <property type="entry name" value="Methyltransf_31"/>
    <property type="match status" value="1"/>
</dbReference>
<feature type="domain" description="Methyltransferase" evidence="1">
    <location>
        <begin position="50"/>
        <end position="163"/>
    </location>
</feature>
<dbReference type="GO" id="GO:0032259">
    <property type="term" value="P:methylation"/>
    <property type="evidence" value="ECO:0007669"/>
    <property type="project" value="UniProtKB-KW"/>
</dbReference>
<dbReference type="Gene3D" id="3.40.50.150">
    <property type="entry name" value="Vaccinia Virus protein VP39"/>
    <property type="match status" value="1"/>
</dbReference>
<dbReference type="GO" id="GO:0008168">
    <property type="term" value="F:methyltransferase activity"/>
    <property type="evidence" value="ECO:0007669"/>
    <property type="project" value="UniProtKB-KW"/>
</dbReference>
<sequence length="263" mass="30778">MKEIEKNKIAWNQLSKDHYEHFKKELSSRETLLNKNILRELGDVQGRSLIHLQCNTGADTISLARLGLSKVVGVDLSNENIKYANLLKHDFKMDMVSFIESDVLSLEKIHKDKYDIVFTSEGVLGWLPDLDQWARVVRSLLKDDGYFYIYDSHPFFHTFDEEKLAKQELILKYDYFNAKADMAYEIGGYASQTMYSENYWWNHTLSDIINALIKAGLKIEYLHEYDTLFWNNGRMEAIDKGLYIYPKFRNKLPMSFSIKASVL</sequence>
<keyword evidence="2" id="KW-0489">Methyltransferase</keyword>
<dbReference type="EMBL" id="CP051151">
    <property type="protein sequence ID" value="QLY39873.1"/>
    <property type="molecule type" value="Genomic_DNA"/>
</dbReference>
<dbReference type="CDD" id="cd02440">
    <property type="entry name" value="AdoMet_MTases"/>
    <property type="match status" value="1"/>
</dbReference>
<name>A0A7L6N132_9MOLU</name>
<keyword evidence="2" id="KW-0808">Transferase</keyword>
<gene>
    <name evidence="2" type="ORF">HF295_02950</name>
</gene>
<evidence type="ECO:0000313" key="3">
    <source>
        <dbReference type="Proteomes" id="UP000512167"/>
    </source>
</evidence>
<organism evidence="2 3">
    <name type="scientific">Hujiaoplasma nucleasis</name>
    <dbReference type="NCBI Taxonomy" id="2725268"/>
    <lineage>
        <taxon>Bacteria</taxon>
        <taxon>Bacillati</taxon>
        <taxon>Mycoplasmatota</taxon>
        <taxon>Mollicutes</taxon>
        <taxon>Candidatus Izemoplasmatales</taxon>
        <taxon>Hujiaoplasmataceae</taxon>
        <taxon>Hujiaoplasma</taxon>
    </lineage>
</organism>
<proteinExistence type="predicted"/>